<keyword evidence="4" id="KW-1185">Reference proteome</keyword>
<dbReference type="PATRIC" id="fig|570156.3.peg.1159"/>
<dbReference type="AlphaFoldDB" id="A0A0P7EB09"/>
<dbReference type="EMBL" id="JAQPZS010000036">
    <property type="protein sequence ID" value="MEJ6498565.1"/>
    <property type="molecule type" value="Genomic_DNA"/>
</dbReference>
<dbReference type="EMBL" id="LJTC01000011">
    <property type="protein sequence ID" value="KPM82514.1"/>
    <property type="molecule type" value="Genomic_DNA"/>
</dbReference>
<gene>
    <name evidence="1" type="ORF">AOG27_16170</name>
    <name evidence="2" type="ORF">PQI24_21290</name>
</gene>
<organism evidence="1 3">
    <name type="scientific">Pseudoalteromonas lipolytica</name>
    <dbReference type="NCBI Taxonomy" id="570156"/>
    <lineage>
        <taxon>Bacteria</taxon>
        <taxon>Pseudomonadati</taxon>
        <taxon>Pseudomonadota</taxon>
        <taxon>Gammaproteobacteria</taxon>
        <taxon>Alteromonadales</taxon>
        <taxon>Pseudoalteromonadaceae</taxon>
        <taxon>Pseudoalteromonas</taxon>
    </lineage>
</organism>
<name>A0A0P7EB09_9GAMM</name>
<proteinExistence type="predicted"/>
<reference evidence="2 4" key="2">
    <citation type="submission" date="2023-01" db="EMBL/GenBank/DDBJ databases">
        <title>Trichodesmium-associated heterotrophic epibiont bacteria.</title>
        <authorList>
            <person name="Cleveland C.S."/>
            <person name="Webb E.A."/>
        </authorList>
    </citation>
    <scope>NUCLEOTIDE SEQUENCE [LARGE SCALE GENOMIC DNA]</scope>
    <source>
        <strain evidence="2 4">USCH2</strain>
    </source>
</reference>
<dbReference type="Proteomes" id="UP001377972">
    <property type="component" value="Unassembled WGS sequence"/>
</dbReference>
<dbReference type="Proteomes" id="UP000050378">
    <property type="component" value="Unassembled WGS sequence"/>
</dbReference>
<accession>A0A0P7EB09</accession>
<dbReference type="RefSeq" id="WP_054554040.1">
    <property type="nucleotide sequence ID" value="NZ_JAQPZS010000036.1"/>
</dbReference>
<evidence type="ECO:0000313" key="2">
    <source>
        <dbReference type="EMBL" id="MEJ6498565.1"/>
    </source>
</evidence>
<comment type="caution">
    <text evidence="1">The sequence shown here is derived from an EMBL/GenBank/DDBJ whole genome shotgun (WGS) entry which is preliminary data.</text>
</comment>
<reference evidence="1 3" key="1">
    <citation type="submission" date="2015-09" db="EMBL/GenBank/DDBJ databases">
        <title>Draft Genome Sequence of Pseudoalteromonas lipolytica UCD-48B.</title>
        <authorList>
            <person name="Krusor M."/>
            <person name="Coil D.A."/>
            <person name="Lang J.M."/>
            <person name="Eisen J.A."/>
            <person name="Alexiev A."/>
        </authorList>
    </citation>
    <scope>NUCLEOTIDE SEQUENCE [LARGE SCALE GENOMIC DNA]</scope>
    <source>
        <strain evidence="1 3">UCD-48B</strain>
    </source>
</reference>
<dbReference type="OrthoDB" id="9872990at2"/>
<sequence length="157" mass="17915">MNRYDTAPDPFNKPVKVCRHLKEKVDRKVKIDPVPYVIGITDDYYTCSWLCMGCIEKYKVPKQGVFLFHLPASDDGDEHFVFLRNLNLDLSDIESCFDILGFKNSGDLDNNPFEAVEGELNVYLDFNTFFLLSGITPATNDAYVRDTLKVPFGSILM</sequence>
<protein>
    <submittedName>
        <fullName evidence="1">Uncharacterized protein</fullName>
    </submittedName>
</protein>
<evidence type="ECO:0000313" key="3">
    <source>
        <dbReference type="Proteomes" id="UP000050378"/>
    </source>
</evidence>
<evidence type="ECO:0000313" key="4">
    <source>
        <dbReference type="Proteomes" id="UP001377972"/>
    </source>
</evidence>
<dbReference type="STRING" id="570156.AOG27_16170"/>
<evidence type="ECO:0000313" key="1">
    <source>
        <dbReference type="EMBL" id="KPM82514.1"/>
    </source>
</evidence>